<organism evidence="11 12">
    <name type="scientific">Candidatus Berkelbacteria bacterium CG1_02_42_45</name>
    <dbReference type="NCBI Taxonomy" id="1805036"/>
    <lineage>
        <taxon>Bacteria</taxon>
        <taxon>Candidatus Berkelbacteria</taxon>
    </lineage>
</organism>
<dbReference type="GO" id="GO:0004318">
    <property type="term" value="F:enoyl-[acyl-carrier-protein] reductase (NADH) activity"/>
    <property type="evidence" value="ECO:0007669"/>
    <property type="project" value="UniProtKB-EC"/>
</dbReference>
<feature type="binding site" evidence="10">
    <location>
        <position position="13"/>
    </location>
    <ligand>
        <name>NAD(+)</name>
        <dbReference type="ChEBI" id="CHEBI:57540"/>
    </ligand>
</feature>
<comment type="caution">
    <text evidence="11">The sequence shown here is derived from an EMBL/GenBank/DDBJ whole genome shotgun (WGS) entry which is preliminary data.</text>
</comment>
<feature type="binding site" evidence="10">
    <location>
        <position position="91"/>
    </location>
    <ligand>
        <name>NAD(+)</name>
        <dbReference type="ChEBI" id="CHEBI:57540"/>
    </ligand>
</feature>
<protein>
    <recommendedName>
        <fullName evidence="8">Enoyl-[acyl-carrier-protein] reductase [NADH]</fullName>
        <ecNumber evidence="8">1.3.1.9</ecNumber>
    </recommendedName>
</protein>
<feature type="binding site" evidence="9">
    <location>
        <position position="94"/>
    </location>
    <ligand>
        <name>substrate</name>
    </ligand>
</feature>
<evidence type="ECO:0000256" key="2">
    <source>
        <dbReference type="ARBA" id="ARBA00009233"/>
    </source>
</evidence>
<proteinExistence type="inferred from homology"/>
<dbReference type="InterPro" id="IPR014358">
    <property type="entry name" value="Enoyl-ACP_Rdtase_NADH"/>
</dbReference>
<dbReference type="Proteomes" id="UP000182753">
    <property type="component" value="Unassembled WGS sequence"/>
</dbReference>
<gene>
    <name evidence="11" type="ORF">AUJ40_00475</name>
</gene>
<evidence type="ECO:0000256" key="3">
    <source>
        <dbReference type="ARBA" id="ARBA00022516"/>
    </source>
</evidence>
<evidence type="ECO:0000313" key="12">
    <source>
        <dbReference type="Proteomes" id="UP000182753"/>
    </source>
</evidence>
<feature type="binding site" evidence="10">
    <location>
        <position position="162"/>
    </location>
    <ligand>
        <name>NAD(+)</name>
        <dbReference type="ChEBI" id="CHEBI:57540"/>
    </ligand>
</feature>
<evidence type="ECO:0000256" key="9">
    <source>
        <dbReference type="PIRSR" id="PIRSR000094-2"/>
    </source>
</evidence>
<dbReference type="AlphaFoldDB" id="A0A1J4RRY9"/>
<keyword evidence="8 10" id="KW-0520">NAD</keyword>
<keyword evidence="5 8" id="KW-0560">Oxidoreductase</keyword>
<evidence type="ECO:0000313" key="11">
    <source>
        <dbReference type="EMBL" id="OIN90161.1"/>
    </source>
</evidence>
<reference evidence="11 12" key="1">
    <citation type="journal article" date="2016" name="Environ. Microbiol.">
        <title>Genomic resolution of a cold subsurface aquifer community provides metabolic insights for novel microbes adapted to high CO concentrations.</title>
        <authorList>
            <person name="Probst A.J."/>
            <person name="Castelle C.J."/>
            <person name="Singh A."/>
            <person name="Brown C.T."/>
            <person name="Anantharaman K."/>
            <person name="Sharon I."/>
            <person name="Hug L.A."/>
            <person name="Burstein D."/>
            <person name="Emerson J.B."/>
            <person name="Thomas B.C."/>
            <person name="Banfield J.F."/>
        </authorList>
    </citation>
    <scope>NUCLEOTIDE SEQUENCE [LARGE SCALE GENOMIC DNA]</scope>
    <source>
        <strain evidence="11">CG1_02_42_45</strain>
    </source>
</reference>
<dbReference type="InterPro" id="IPR036291">
    <property type="entry name" value="NAD(P)-bd_dom_sf"/>
</dbReference>
<keyword evidence="3 8" id="KW-0444">Lipid biosynthesis</keyword>
<evidence type="ECO:0000256" key="1">
    <source>
        <dbReference type="ARBA" id="ARBA00005189"/>
    </source>
</evidence>
<keyword evidence="6" id="KW-0443">Lipid metabolism</keyword>
<dbReference type="Pfam" id="PF13561">
    <property type="entry name" value="adh_short_C2"/>
    <property type="match status" value="1"/>
</dbReference>
<dbReference type="Gene3D" id="3.40.50.720">
    <property type="entry name" value="NAD(P)-binding Rossmann-like Domain"/>
    <property type="match status" value="1"/>
</dbReference>
<sequence>MKQLEGKCGLVAGVMNQRSIAYWAAKALVESGAEVAVACHTDHVSRVTELLTDLDNSGVYPFDATISGSSEAMVAKVGNLLGRIDFLVHSVAFAPPSALKARLSDLSYQDFATTMNVSVYSLIEMVRGARPYLKQDSTIITMTFPPGSQGVMDGYGIMGPAKAALESVVDYLNTDLGYNKQGVVVAAGPTAVKTVSSAAIPHLSGFIKAVAEHAPQGEVTTENIADAIVGLVSGMAMHMGGGVFSIDHGHFSKGAMSVQTG</sequence>
<keyword evidence="4" id="KW-0276">Fatty acid metabolism</keyword>
<feature type="binding site" evidence="10">
    <location>
        <begin position="19"/>
        <end position="20"/>
    </location>
    <ligand>
        <name>NAD(+)</name>
        <dbReference type="ChEBI" id="CHEBI:57540"/>
    </ligand>
</feature>
<keyword evidence="7 8" id="KW-0275">Fatty acid biosynthesis</keyword>
<evidence type="ECO:0000256" key="10">
    <source>
        <dbReference type="PIRSR" id="PIRSR000094-3"/>
    </source>
</evidence>
<dbReference type="PANTHER" id="PTHR43159">
    <property type="entry name" value="ENOYL-[ACYL-CARRIER-PROTEIN] REDUCTASE"/>
    <property type="match status" value="1"/>
</dbReference>
<dbReference type="InterPro" id="IPR002347">
    <property type="entry name" value="SDR_fam"/>
</dbReference>
<comment type="catalytic activity">
    <reaction evidence="8">
        <text>a 2,3-saturated acyl-[ACP] + NAD(+) = a (2E)-enoyl-[ACP] + NADH + H(+)</text>
        <dbReference type="Rhea" id="RHEA:10240"/>
        <dbReference type="Rhea" id="RHEA-COMP:9925"/>
        <dbReference type="Rhea" id="RHEA-COMP:9926"/>
        <dbReference type="ChEBI" id="CHEBI:15378"/>
        <dbReference type="ChEBI" id="CHEBI:57540"/>
        <dbReference type="ChEBI" id="CHEBI:57945"/>
        <dbReference type="ChEBI" id="CHEBI:78784"/>
        <dbReference type="ChEBI" id="CHEBI:78785"/>
        <dbReference type="EC" id="1.3.1.9"/>
    </reaction>
</comment>
<comment type="pathway">
    <text evidence="1">Lipid metabolism.</text>
</comment>
<name>A0A1J4RRY9_9BACT</name>
<comment type="similarity">
    <text evidence="2 8">Belongs to the short-chain dehydrogenases/reductases (SDR) family. FabI subfamily.</text>
</comment>
<evidence type="ECO:0000256" key="8">
    <source>
        <dbReference type="PIRNR" id="PIRNR000094"/>
    </source>
</evidence>
<evidence type="ECO:0000256" key="6">
    <source>
        <dbReference type="ARBA" id="ARBA00023098"/>
    </source>
</evidence>
<dbReference type="EC" id="1.3.1.9" evidence="8"/>
<feature type="binding site" evidence="10">
    <location>
        <begin position="192"/>
        <end position="196"/>
    </location>
    <ligand>
        <name>NAD(+)</name>
        <dbReference type="ChEBI" id="CHEBI:57540"/>
    </ligand>
</feature>
<accession>A0A1J4RRY9</accession>
<dbReference type="GO" id="GO:0006633">
    <property type="term" value="P:fatty acid biosynthetic process"/>
    <property type="evidence" value="ECO:0007669"/>
    <property type="project" value="UniProtKB-KW"/>
</dbReference>
<dbReference type="PIRSF" id="PIRSF000094">
    <property type="entry name" value="Enoyl-ACP_rdct"/>
    <property type="match status" value="1"/>
</dbReference>
<evidence type="ECO:0000256" key="5">
    <source>
        <dbReference type="ARBA" id="ARBA00023002"/>
    </source>
</evidence>
<evidence type="ECO:0000256" key="4">
    <source>
        <dbReference type="ARBA" id="ARBA00022832"/>
    </source>
</evidence>
<dbReference type="EMBL" id="MNUJ01000008">
    <property type="protein sequence ID" value="OIN90161.1"/>
    <property type="molecule type" value="Genomic_DNA"/>
</dbReference>
<dbReference type="PANTHER" id="PTHR43159:SF2">
    <property type="entry name" value="ENOYL-[ACYL-CARRIER-PROTEIN] REDUCTASE [NADH], CHLOROPLASTIC"/>
    <property type="match status" value="1"/>
</dbReference>
<evidence type="ECO:0000256" key="7">
    <source>
        <dbReference type="ARBA" id="ARBA00023160"/>
    </source>
</evidence>
<dbReference type="SUPFAM" id="SSF51735">
    <property type="entry name" value="NAD(P)-binding Rossmann-fold domains"/>
    <property type="match status" value="1"/>
</dbReference>